<dbReference type="EMBL" id="QZJW01000038">
    <property type="protein sequence ID" value="RJO60841.1"/>
    <property type="molecule type" value="Genomic_DNA"/>
</dbReference>
<dbReference type="GO" id="GO:0006364">
    <property type="term" value="P:rRNA processing"/>
    <property type="evidence" value="ECO:0007669"/>
    <property type="project" value="InterPro"/>
</dbReference>
<dbReference type="InterPro" id="IPR000238">
    <property type="entry name" value="RbfA"/>
</dbReference>
<dbReference type="Gene3D" id="3.30.300.20">
    <property type="match status" value="1"/>
</dbReference>
<keyword evidence="1" id="KW-0690">Ribosome biogenesis</keyword>
<gene>
    <name evidence="2" type="ORF">C4544_04355</name>
</gene>
<dbReference type="PANTHER" id="PTHR33515">
    <property type="entry name" value="RIBOSOME-BINDING FACTOR A, CHLOROPLASTIC-RELATED"/>
    <property type="match status" value="1"/>
</dbReference>
<dbReference type="PANTHER" id="PTHR33515:SF1">
    <property type="entry name" value="RIBOSOME-BINDING FACTOR A, CHLOROPLASTIC-RELATED"/>
    <property type="match status" value="1"/>
</dbReference>
<dbReference type="InterPro" id="IPR015946">
    <property type="entry name" value="KH_dom-like_a/b"/>
</dbReference>
<evidence type="ECO:0000313" key="3">
    <source>
        <dbReference type="Proteomes" id="UP000285655"/>
    </source>
</evidence>
<dbReference type="Proteomes" id="UP000285655">
    <property type="component" value="Unassembled WGS sequence"/>
</dbReference>
<proteinExistence type="predicted"/>
<sequence length="121" mass="13375">MCVLLVIKKESMSERIRKINALVAREVADELSKTDLSALVTVKAVETTPDMKSATVWIGVLGGDEETVKAELEEKRRDIQQAVNAAVTAKYVPVLNFKIDHSGEYAEKIEELLKDENSGKS</sequence>
<comment type="caution">
    <text evidence="2">The sequence shown here is derived from an EMBL/GenBank/DDBJ whole genome shotgun (WGS) entry which is preliminary data.</text>
</comment>
<name>A0A419DCG9_9BACT</name>
<dbReference type="GO" id="GO:0043024">
    <property type="term" value="F:ribosomal small subunit binding"/>
    <property type="evidence" value="ECO:0007669"/>
    <property type="project" value="TreeGrafter"/>
</dbReference>
<organism evidence="2 3">
    <name type="scientific">candidate division WS5 bacterium</name>
    <dbReference type="NCBI Taxonomy" id="2093353"/>
    <lineage>
        <taxon>Bacteria</taxon>
        <taxon>candidate division WS5</taxon>
    </lineage>
</organism>
<accession>A0A419DCG9</accession>
<dbReference type="Pfam" id="PF02033">
    <property type="entry name" value="RBFA"/>
    <property type="match status" value="1"/>
</dbReference>
<reference evidence="2 3" key="1">
    <citation type="journal article" date="2017" name="ISME J.">
        <title>Energy and carbon metabolisms in a deep terrestrial subsurface fluid microbial community.</title>
        <authorList>
            <person name="Momper L."/>
            <person name="Jungbluth S.P."/>
            <person name="Lee M.D."/>
            <person name="Amend J.P."/>
        </authorList>
    </citation>
    <scope>NUCLEOTIDE SEQUENCE [LARGE SCALE GENOMIC DNA]</scope>
    <source>
        <strain evidence="2">SURF_29</strain>
    </source>
</reference>
<dbReference type="GO" id="GO:0005829">
    <property type="term" value="C:cytosol"/>
    <property type="evidence" value="ECO:0007669"/>
    <property type="project" value="TreeGrafter"/>
</dbReference>
<evidence type="ECO:0000313" key="2">
    <source>
        <dbReference type="EMBL" id="RJO60841.1"/>
    </source>
</evidence>
<dbReference type="AlphaFoldDB" id="A0A419DCG9"/>
<protein>
    <submittedName>
        <fullName evidence="2">Ribosome-binding factor A</fullName>
    </submittedName>
</protein>
<dbReference type="SUPFAM" id="SSF89919">
    <property type="entry name" value="Ribosome-binding factor A, RbfA"/>
    <property type="match status" value="1"/>
</dbReference>
<evidence type="ECO:0000256" key="1">
    <source>
        <dbReference type="ARBA" id="ARBA00022517"/>
    </source>
</evidence>
<dbReference type="InterPro" id="IPR023799">
    <property type="entry name" value="RbfA_dom_sf"/>
</dbReference>